<dbReference type="AlphaFoldDB" id="A0A9W6GIS3"/>
<dbReference type="EMBL" id="BSDY01000002">
    <property type="protein sequence ID" value="GLI54925.1"/>
    <property type="molecule type" value="Genomic_DNA"/>
</dbReference>
<protein>
    <submittedName>
        <fullName evidence="1">Uncharacterized protein</fullName>
    </submittedName>
</protein>
<evidence type="ECO:0000313" key="1">
    <source>
        <dbReference type="EMBL" id="GLI54925.1"/>
    </source>
</evidence>
<proteinExistence type="predicted"/>
<organism evidence="1 2">
    <name type="scientific">Propionigenium maris DSM 9537</name>
    <dbReference type="NCBI Taxonomy" id="1123000"/>
    <lineage>
        <taxon>Bacteria</taxon>
        <taxon>Fusobacteriati</taxon>
        <taxon>Fusobacteriota</taxon>
        <taxon>Fusobacteriia</taxon>
        <taxon>Fusobacteriales</taxon>
        <taxon>Fusobacteriaceae</taxon>
        <taxon>Propionigenium</taxon>
    </lineage>
</organism>
<accession>A0A9W6GIS3</accession>
<sequence>MENYWMKTFDILKDFKGDNLKVINSIITRADAEENLYQELKRCIETVFDNPNEDKDFQHIPHVAVMLATLNSKRSLKHLIELVKIDIDYYNYFFDEINSECLNFVFYKMGKNNLEVLIALLKDESVHKWGLSYVLEGILAVIQTDSEARMKTLEDLKPLLDSNSMKHHLMRGIFLYGIEELDDLAMRKFKSSKIDPMDLSIDEVTAYRDSKETFKGYKTLEEVYALISSYESERLEYAWEMEDMDFF</sequence>
<name>A0A9W6GIS3_9FUSO</name>
<reference evidence="1" key="1">
    <citation type="submission" date="2022-12" db="EMBL/GenBank/DDBJ databases">
        <title>Reference genome sequencing for broad-spectrum identification of bacterial and archaeal isolates by mass spectrometry.</title>
        <authorList>
            <person name="Sekiguchi Y."/>
            <person name="Tourlousse D.M."/>
        </authorList>
    </citation>
    <scope>NUCLEOTIDE SEQUENCE</scope>
    <source>
        <strain evidence="1">10succ1</strain>
    </source>
</reference>
<gene>
    <name evidence="1" type="ORF">PM10SUCC1_04400</name>
</gene>
<comment type="caution">
    <text evidence="1">The sequence shown here is derived from an EMBL/GenBank/DDBJ whole genome shotgun (WGS) entry which is preliminary data.</text>
</comment>
<dbReference type="Proteomes" id="UP001144471">
    <property type="component" value="Unassembled WGS sequence"/>
</dbReference>
<evidence type="ECO:0000313" key="2">
    <source>
        <dbReference type="Proteomes" id="UP001144471"/>
    </source>
</evidence>
<keyword evidence="2" id="KW-1185">Reference proteome</keyword>